<dbReference type="SUPFAM" id="SSF46785">
    <property type="entry name" value="Winged helix' DNA-binding domain"/>
    <property type="match status" value="1"/>
</dbReference>
<dbReference type="InterPro" id="IPR038723">
    <property type="entry name" value="ArnR1-like_HTH"/>
</dbReference>
<dbReference type="EMBL" id="CP029287">
    <property type="protein sequence ID" value="AWS00362.1"/>
    <property type="molecule type" value="Genomic_DNA"/>
</dbReference>
<dbReference type="RefSeq" id="WP_054837020.1">
    <property type="nucleotide sequence ID" value="NZ_BBBA01000020.1"/>
</dbReference>
<sequence>MPGKRRGKLEIYADILTVCSLGGRKTEIMYRANLSYELLTKYLKELEEGHFISNKDNVKCLTEKGERLLNLLNKWRKIREEIEDVEFKIAVLTAKKIRTEEIELKNTN</sequence>
<proteinExistence type="predicted"/>
<feature type="domain" description="ArnR1-like winged helix-turn-helix" evidence="1">
    <location>
        <begin position="5"/>
        <end position="79"/>
    </location>
</feature>
<dbReference type="InterPro" id="IPR036388">
    <property type="entry name" value="WH-like_DNA-bd_sf"/>
</dbReference>
<reference evidence="2 3" key="1">
    <citation type="submission" date="2018-05" db="EMBL/GenBank/DDBJ databases">
        <title>Complete Genome Sequences of Extremely Thermoacidophilic, Metal-Mobilizing Type-Strain Members of the Archaeal Family Sulfolobaceae: Acidianus brierleyi DSM-1651T, Acidianus sulfidivorans DSM-18786T, Metallosphaera hakonensis DSM-7519T, and Metallosphaera prunae DSM-10039T.</title>
        <authorList>
            <person name="Counts J.A."/>
            <person name="Kelly R.M."/>
        </authorList>
    </citation>
    <scope>NUCLEOTIDE SEQUENCE [LARGE SCALE GENOMIC DNA]</scope>
    <source>
        <strain evidence="2 3">HO1-1</strain>
    </source>
</reference>
<organism evidence="2 3">
    <name type="scientific">Metallosphaera hakonensis JCM 8857 = DSM 7519</name>
    <dbReference type="NCBI Taxonomy" id="1293036"/>
    <lineage>
        <taxon>Archaea</taxon>
        <taxon>Thermoproteota</taxon>
        <taxon>Thermoprotei</taxon>
        <taxon>Sulfolobales</taxon>
        <taxon>Sulfolobaceae</taxon>
        <taxon>Metallosphaera</taxon>
    </lineage>
</organism>
<reference evidence="3" key="2">
    <citation type="submission" date="2020-03" db="EMBL/GenBank/DDBJ databases">
        <title>Complete Genome Sequences of Extremely Thermoacidophilic, Metal-Mobilizing Type-Strain Members of the Archaeal Family Sulfolobaceae: Acidianus brierleyi DSM-1651T, Acidianus sulfidivorans DSM-18786T, Metallosphaera hakonensis DSM-7519T, and Metallosphaera prunae DSM-10039T.</title>
        <authorList>
            <person name="Counts J.A."/>
            <person name="Kelly R.M."/>
        </authorList>
    </citation>
    <scope>NUCLEOTIDE SEQUENCE [LARGE SCALE GENOMIC DNA]</scope>
    <source>
        <strain evidence="3">HO1-1</strain>
    </source>
</reference>
<protein>
    <submittedName>
        <fullName evidence="2">Transcriptional regulator</fullName>
    </submittedName>
</protein>
<dbReference type="GeneID" id="36836182"/>
<dbReference type="KEGG" id="mhk:DFR87_12525"/>
<dbReference type="Gene3D" id="1.10.10.10">
    <property type="entry name" value="Winged helix-like DNA-binding domain superfamily/Winged helix DNA-binding domain"/>
    <property type="match status" value="1"/>
</dbReference>
<name>A0A2U9IWA5_9CREN</name>
<reference evidence="3" key="3">
    <citation type="submission" date="2020-03" db="EMBL/GenBank/DDBJ databases">
        <title>Sequencing and Assembly of Multiple Reported Metal-Biooxidizing Members of the Extremely Thermoacidophilic Archaeal Family Sulfolobaceae.</title>
        <authorList>
            <person name="Counts J.A."/>
            <person name="Kelly R.M."/>
        </authorList>
    </citation>
    <scope>NUCLEOTIDE SEQUENCE [LARGE SCALE GENOMIC DNA]</scope>
    <source>
        <strain evidence="3">HO1-1</strain>
    </source>
</reference>
<dbReference type="OrthoDB" id="140255at2157"/>
<dbReference type="AlphaFoldDB" id="A0A2U9IWA5"/>
<dbReference type="Pfam" id="PF14947">
    <property type="entry name" value="HTH_45"/>
    <property type="match status" value="1"/>
</dbReference>
<evidence type="ECO:0000313" key="2">
    <source>
        <dbReference type="EMBL" id="AWS00362.1"/>
    </source>
</evidence>
<keyword evidence="3" id="KW-1185">Reference proteome</keyword>
<dbReference type="Proteomes" id="UP000247586">
    <property type="component" value="Chromosome"/>
</dbReference>
<accession>A0A2U9IWA5</accession>
<gene>
    <name evidence="2" type="ORF">DFR87_12525</name>
</gene>
<evidence type="ECO:0000313" key="3">
    <source>
        <dbReference type="Proteomes" id="UP000247586"/>
    </source>
</evidence>
<dbReference type="InterPro" id="IPR036390">
    <property type="entry name" value="WH_DNA-bd_sf"/>
</dbReference>
<evidence type="ECO:0000259" key="1">
    <source>
        <dbReference type="Pfam" id="PF14947"/>
    </source>
</evidence>